<dbReference type="AlphaFoldDB" id="A0AA41QXX8"/>
<keyword evidence="3" id="KW-1185">Reference proteome</keyword>
<dbReference type="EMBL" id="JALGAR010000006">
    <property type="protein sequence ID" value="MCI4659741.1"/>
    <property type="molecule type" value="Genomic_DNA"/>
</dbReference>
<evidence type="ECO:0000313" key="3">
    <source>
        <dbReference type="Proteomes" id="UP001165341"/>
    </source>
</evidence>
<dbReference type="RefSeq" id="WP_243013232.1">
    <property type="nucleotide sequence ID" value="NZ_JALGAR010000006.1"/>
</dbReference>
<organism evidence="2 3">
    <name type="scientific">Cryobacterium zhongshanensis</name>
    <dbReference type="NCBI Taxonomy" id="2928153"/>
    <lineage>
        <taxon>Bacteria</taxon>
        <taxon>Bacillati</taxon>
        <taxon>Actinomycetota</taxon>
        <taxon>Actinomycetes</taxon>
        <taxon>Micrococcales</taxon>
        <taxon>Microbacteriaceae</taxon>
        <taxon>Cryobacterium</taxon>
    </lineage>
</organism>
<proteinExistence type="predicted"/>
<evidence type="ECO:0000313" key="2">
    <source>
        <dbReference type="EMBL" id="MCI4659741.1"/>
    </source>
</evidence>
<protein>
    <submittedName>
        <fullName evidence="2">Uncharacterized protein</fullName>
    </submittedName>
</protein>
<name>A0AA41QXX8_9MICO</name>
<dbReference type="Proteomes" id="UP001165341">
    <property type="component" value="Unassembled WGS sequence"/>
</dbReference>
<sequence length="107" mass="11803">MDSDKARDAPDTRVYAETLKPVEPDNGIEQTPPPFSLTDAELGRLLATVATEPVDVFAWVRYPAVSVNVQGRALAWTARAVYIEWDHRGTHRAWVWASAVQRGGLSG</sequence>
<gene>
    <name evidence="2" type="ORF">MQH31_18195</name>
</gene>
<evidence type="ECO:0000256" key="1">
    <source>
        <dbReference type="SAM" id="MobiDB-lite"/>
    </source>
</evidence>
<reference evidence="2" key="1">
    <citation type="submission" date="2022-03" db="EMBL/GenBank/DDBJ databases">
        <title>Cryobacterium sp. nov. strain ZS14-85, isolated from Antarctic soil.</title>
        <authorList>
            <person name="Li J."/>
            <person name="Niu G."/>
        </authorList>
    </citation>
    <scope>NUCLEOTIDE SEQUENCE</scope>
    <source>
        <strain evidence="2">ZS14-85</strain>
    </source>
</reference>
<feature type="compositionally biased region" description="Basic and acidic residues" evidence="1">
    <location>
        <begin position="1"/>
        <end position="11"/>
    </location>
</feature>
<accession>A0AA41QXX8</accession>
<feature type="region of interest" description="Disordered" evidence="1">
    <location>
        <begin position="1"/>
        <end position="33"/>
    </location>
</feature>
<comment type="caution">
    <text evidence="2">The sequence shown here is derived from an EMBL/GenBank/DDBJ whole genome shotgun (WGS) entry which is preliminary data.</text>
</comment>